<dbReference type="Proteomes" id="UP000299102">
    <property type="component" value="Unassembled WGS sequence"/>
</dbReference>
<accession>A0A4C1TAB7</accession>
<evidence type="ECO:0000313" key="2">
    <source>
        <dbReference type="Proteomes" id="UP000299102"/>
    </source>
</evidence>
<evidence type="ECO:0000313" key="1">
    <source>
        <dbReference type="EMBL" id="GBP11105.1"/>
    </source>
</evidence>
<dbReference type="AlphaFoldDB" id="A0A4C1TAB7"/>
<keyword evidence="2" id="KW-1185">Reference proteome</keyword>
<gene>
    <name evidence="1" type="ORF">EVAR_79764_1</name>
</gene>
<proteinExistence type="predicted"/>
<protein>
    <submittedName>
        <fullName evidence="1">Uncharacterized protein</fullName>
    </submittedName>
</protein>
<name>A0A4C1TAB7_EUMVA</name>
<comment type="caution">
    <text evidence="1">The sequence shown here is derived from an EMBL/GenBank/DDBJ whole genome shotgun (WGS) entry which is preliminary data.</text>
</comment>
<organism evidence="1 2">
    <name type="scientific">Eumeta variegata</name>
    <name type="common">Bagworm moth</name>
    <name type="synonym">Eumeta japonica</name>
    <dbReference type="NCBI Taxonomy" id="151549"/>
    <lineage>
        <taxon>Eukaryota</taxon>
        <taxon>Metazoa</taxon>
        <taxon>Ecdysozoa</taxon>
        <taxon>Arthropoda</taxon>
        <taxon>Hexapoda</taxon>
        <taxon>Insecta</taxon>
        <taxon>Pterygota</taxon>
        <taxon>Neoptera</taxon>
        <taxon>Endopterygota</taxon>
        <taxon>Lepidoptera</taxon>
        <taxon>Glossata</taxon>
        <taxon>Ditrysia</taxon>
        <taxon>Tineoidea</taxon>
        <taxon>Psychidae</taxon>
        <taxon>Oiketicinae</taxon>
        <taxon>Eumeta</taxon>
    </lineage>
</organism>
<dbReference type="EMBL" id="BGZK01000044">
    <property type="protein sequence ID" value="GBP11105.1"/>
    <property type="molecule type" value="Genomic_DNA"/>
</dbReference>
<sequence>MCLTQQTPPIDWSNVIGDGTPYRACRALNCVPVPTMPRRVSRPTASKVCRDGGGPSPIWKVSKQPLCACTTSVPTFQSTNGQNTSDSGPKFR</sequence>
<reference evidence="1 2" key="1">
    <citation type="journal article" date="2019" name="Commun. Biol.">
        <title>The bagworm genome reveals a unique fibroin gene that provides high tensile strength.</title>
        <authorList>
            <person name="Kono N."/>
            <person name="Nakamura H."/>
            <person name="Ohtoshi R."/>
            <person name="Tomita M."/>
            <person name="Numata K."/>
            <person name="Arakawa K."/>
        </authorList>
    </citation>
    <scope>NUCLEOTIDE SEQUENCE [LARGE SCALE GENOMIC DNA]</scope>
</reference>